<dbReference type="AlphaFoldDB" id="A0A445J590"/>
<evidence type="ECO:0000256" key="1">
    <source>
        <dbReference type="SAM" id="Phobius"/>
    </source>
</evidence>
<keyword evidence="1" id="KW-0472">Membrane</keyword>
<protein>
    <submittedName>
        <fullName evidence="2">Uncharacterized protein</fullName>
    </submittedName>
</protein>
<keyword evidence="3" id="KW-1185">Reference proteome</keyword>
<comment type="caution">
    <text evidence="2">The sequence shown here is derived from an EMBL/GenBank/DDBJ whole genome shotgun (WGS) entry which is preliminary data.</text>
</comment>
<organism evidence="2 3">
    <name type="scientific">Glycine soja</name>
    <name type="common">Wild soybean</name>
    <dbReference type="NCBI Taxonomy" id="3848"/>
    <lineage>
        <taxon>Eukaryota</taxon>
        <taxon>Viridiplantae</taxon>
        <taxon>Streptophyta</taxon>
        <taxon>Embryophyta</taxon>
        <taxon>Tracheophyta</taxon>
        <taxon>Spermatophyta</taxon>
        <taxon>Magnoliopsida</taxon>
        <taxon>eudicotyledons</taxon>
        <taxon>Gunneridae</taxon>
        <taxon>Pentapetalae</taxon>
        <taxon>rosids</taxon>
        <taxon>fabids</taxon>
        <taxon>Fabales</taxon>
        <taxon>Fabaceae</taxon>
        <taxon>Papilionoideae</taxon>
        <taxon>50 kb inversion clade</taxon>
        <taxon>NPAAA clade</taxon>
        <taxon>indigoferoid/millettioid clade</taxon>
        <taxon>Phaseoleae</taxon>
        <taxon>Glycine</taxon>
        <taxon>Glycine subgen. Soja</taxon>
    </lineage>
</organism>
<dbReference type="EMBL" id="QZWG01000009">
    <property type="protein sequence ID" value="RZB93465.1"/>
    <property type="molecule type" value="Genomic_DNA"/>
</dbReference>
<keyword evidence="1" id="KW-0812">Transmembrane</keyword>
<dbReference type="Proteomes" id="UP000289340">
    <property type="component" value="Chromosome 9"/>
</dbReference>
<sequence>MASGSTSCSDGIEEMILVDVWCPCLLLVDLVFLAHAHKSSVLARARGDDVGWCGEARAPCRRWHKRQRDAEEEWLSPTIPTVTDDYHSFPESDNTQAHVVPTYVAGPASQRGHVDLVSFTRVTTRFSSATCLHTLRGTHSSDFSSVL</sequence>
<evidence type="ECO:0000313" key="2">
    <source>
        <dbReference type="EMBL" id="RZB93465.1"/>
    </source>
</evidence>
<proteinExistence type="predicted"/>
<name>A0A445J590_GLYSO</name>
<gene>
    <name evidence="2" type="ORF">D0Y65_025026</name>
</gene>
<feature type="transmembrane region" description="Helical" evidence="1">
    <location>
        <begin position="15"/>
        <end position="36"/>
    </location>
</feature>
<evidence type="ECO:0000313" key="3">
    <source>
        <dbReference type="Proteomes" id="UP000289340"/>
    </source>
</evidence>
<accession>A0A445J590</accession>
<keyword evidence="1" id="KW-1133">Transmembrane helix</keyword>
<reference evidence="2 3" key="1">
    <citation type="submission" date="2018-09" db="EMBL/GenBank/DDBJ databases">
        <title>A high-quality reference genome of wild soybean provides a powerful tool to mine soybean genomes.</title>
        <authorList>
            <person name="Xie M."/>
            <person name="Chung C.Y.L."/>
            <person name="Li M.-W."/>
            <person name="Wong F.-L."/>
            <person name="Chan T.-F."/>
            <person name="Lam H.-M."/>
        </authorList>
    </citation>
    <scope>NUCLEOTIDE SEQUENCE [LARGE SCALE GENOMIC DNA]</scope>
    <source>
        <strain evidence="3">cv. W05</strain>
        <tissue evidence="2">Hypocotyl of etiolated seedlings</tissue>
    </source>
</reference>